<keyword evidence="3 10" id="KW-0813">Transport</keyword>
<reference evidence="11" key="2">
    <citation type="journal article" date="1987" name="J. Protozool.">
        <title>Multiple sequence versions of the Oxytricha fallax 81-MAC alternate processing family.</title>
        <authorList>
            <person name="Herrick G."/>
            <person name="Cartinhour S.W."/>
            <person name="Williams K.R."/>
            <person name="Kotter K.P."/>
        </authorList>
    </citation>
    <scope>NUCLEOTIDE SEQUENCE</scope>
    <source>
        <strain evidence="11">Subkaryonide 3.5</strain>
    </source>
</reference>
<keyword evidence="6" id="KW-1133">Transmembrane helix</keyword>
<dbReference type="InterPro" id="IPR050567">
    <property type="entry name" value="Mitochondrial_Carrier"/>
</dbReference>
<dbReference type="InterPro" id="IPR018108">
    <property type="entry name" value="MCP_transmembrane"/>
</dbReference>
<reference evidence="11" key="1">
    <citation type="journal article" date="1987" name="Genes Dev.">
        <title>Alternative processing during development of a macronuclear chromosome family in Oxytricha fallax.</title>
        <authorList>
            <person name="Herrick G."/>
            <person name="Hunter D."/>
            <person name="Williams K."/>
            <person name="Kotter K."/>
        </authorList>
    </citation>
    <scope>NUCLEOTIDE SEQUENCE</scope>
    <source>
        <strain evidence="11">Subkaryonide 3.5</strain>
    </source>
</reference>
<evidence type="ECO:0000256" key="1">
    <source>
        <dbReference type="ARBA" id="ARBA00004225"/>
    </source>
</evidence>
<accession>O77304</accession>
<comment type="similarity">
    <text evidence="2 10">Belongs to the mitochondrial carrier (TC 2.A.29) family.</text>
</comment>
<name>O77304_OXYFA</name>
<keyword evidence="4 9" id="KW-0812">Transmembrane</keyword>
<feature type="repeat" description="Solcar" evidence="9">
    <location>
        <begin position="206"/>
        <end position="301"/>
    </location>
</feature>
<organism evidence="11">
    <name type="scientific">Oxytricha fallax</name>
    <dbReference type="NCBI Taxonomy" id="5944"/>
    <lineage>
        <taxon>Eukaryota</taxon>
        <taxon>Sar</taxon>
        <taxon>Alveolata</taxon>
        <taxon>Ciliophora</taxon>
        <taxon>Intramacronucleata</taxon>
        <taxon>Spirotrichea</taxon>
        <taxon>Stichotrichia</taxon>
        <taxon>Sporadotrichida</taxon>
        <taxon>Oxytrichidae</taxon>
        <taxon>Oxytrichinae</taxon>
        <taxon>Oxytricha</taxon>
    </lineage>
</organism>
<evidence type="ECO:0000256" key="4">
    <source>
        <dbReference type="ARBA" id="ARBA00022692"/>
    </source>
</evidence>
<comment type="subcellular location">
    <subcellularLocation>
        <location evidence="1">Mitochondrion membrane</location>
        <topology evidence="1">Multi-pass membrane protein</topology>
    </subcellularLocation>
</comment>
<dbReference type="PANTHER" id="PTHR45624:SF12">
    <property type="entry name" value="MITOCHONDRIAL ORNITHINE TRANSPORTER 1"/>
    <property type="match status" value="1"/>
</dbReference>
<dbReference type="PROSITE" id="PS50920">
    <property type="entry name" value="SOLCAR"/>
    <property type="match status" value="3"/>
</dbReference>
<evidence type="ECO:0000256" key="10">
    <source>
        <dbReference type="RuleBase" id="RU000488"/>
    </source>
</evidence>
<evidence type="ECO:0000256" key="7">
    <source>
        <dbReference type="ARBA" id="ARBA00023128"/>
    </source>
</evidence>
<dbReference type="Gene3D" id="1.50.40.10">
    <property type="entry name" value="Mitochondrial carrier domain"/>
    <property type="match status" value="2"/>
</dbReference>
<keyword evidence="8 9" id="KW-0472">Membrane</keyword>
<protein>
    <submittedName>
        <fullName evidence="11">LA-MSC</fullName>
    </submittedName>
</protein>
<dbReference type="PANTHER" id="PTHR45624">
    <property type="entry name" value="MITOCHONDRIAL BASIC AMINO ACIDS TRANSPORTER-RELATED"/>
    <property type="match status" value="1"/>
</dbReference>
<evidence type="ECO:0000256" key="6">
    <source>
        <dbReference type="ARBA" id="ARBA00022989"/>
    </source>
</evidence>
<evidence type="ECO:0000256" key="9">
    <source>
        <dbReference type="PROSITE-ProRule" id="PRU00282"/>
    </source>
</evidence>
<evidence type="ECO:0000313" key="11">
    <source>
        <dbReference type="EMBL" id="AAB61765.1"/>
    </source>
</evidence>
<evidence type="ECO:0000256" key="3">
    <source>
        <dbReference type="ARBA" id="ARBA00022448"/>
    </source>
</evidence>
<evidence type="ECO:0000256" key="5">
    <source>
        <dbReference type="ARBA" id="ARBA00022737"/>
    </source>
</evidence>
<feature type="repeat" description="Solcar" evidence="9">
    <location>
        <begin position="12"/>
        <end position="96"/>
    </location>
</feature>
<dbReference type="AlphaFoldDB" id="O77304"/>
<proteinExistence type="inferred from homology"/>
<feature type="repeat" description="Solcar" evidence="9">
    <location>
        <begin position="105"/>
        <end position="194"/>
    </location>
</feature>
<reference evidence="11" key="3">
    <citation type="journal article" date="1996" name="Mol. Biol. Evol.">
        <title>Internal eliminated sequences interrupting the Oxytricha 81 locus: allelic divergence, conservation, conversions, and possible transposon origins.</title>
        <authorList>
            <person name="Seegmiller A."/>
            <person name="Williams K.R."/>
            <person name="Hammersmith R.L."/>
            <person name="Doak T.G."/>
            <person name="Witherspoon D."/>
            <person name="Messick T."/>
            <person name="Storjohann L.L."/>
            <person name="Herrick G."/>
        </authorList>
    </citation>
    <scope>NUCLEOTIDE SEQUENCE</scope>
    <source>
        <strain evidence="11">Subkaryonide 3.5</strain>
    </source>
</reference>
<dbReference type="SUPFAM" id="SSF103506">
    <property type="entry name" value="Mitochondrial carrier"/>
    <property type="match status" value="1"/>
</dbReference>
<sequence>MEQDSNEKSLRNVFLNDLICGSFAGIVNVFMGHPLDSIKVRMQIDHRDKLGLRQIIKETYKNEGALAFYKGMCPPLFTVPIINSIVFASYEFCKRLMGIHAGQDYTFKQSLISGMFAGFVNSFVLSPIELVKCRLQVQREDKAHAYYRGPLHCVKRIIQEEGSRGLYKGLLSTISRETPCYAGQFGGYFLTKKSLAWLQKKDVHDLGHGSLFIAGGVGGFTCWLVSYPQDIIKTRLQVARSQEFANYSRYIRDGGMIECAKYIFKNEHGFMGFWRGFSACSARAVFANSFMFVAYEYAQKKARGIIE</sequence>
<keyword evidence="7" id="KW-0496">Mitochondrion</keyword>
<dbReference type="Pfam" id="PF00153">
    <property type="entry name" value="Mito_carr"/>
    <property type="match status" value="3"/>
</dbReference>
<dbReference type="GO" id="GO:0031966">
    <property type="term" value="C:mitochondrial membrane"/>
    <property type="evidence" value="ECO:0007669"/>
    <property type="project" value="UniProtKB-SubCell"/>
</dbReference>
<evidence type="ECO:0000256" key="8">
    <source>
        <dbReference type="ARBA" id="ARBA00023136"/>
    </source>
</evidence>
<reference evidence="11" key="4">
    <citation type="journal article" date="1997" name="Dev. Genet.">
        <title>Two two-gene macronuclear chromosomes of the hypotrichous ciliates Oxytricha fallax and O. trifallax generated by alternative processing of the 81 locus.</title>
        <authorList>
            <person name="Seegmiller A."/>
            <person name="Williams K.R."/>
            <person name="Herrick G."/>
        </authorList>
    </citation>
    <scope>NUCLEOTIDE SEQUENCE</scope>
    <source>
        <strain evidence="11">Subkaryonide 3.5</strain>
    </source>
</reference>
<dbReference type="EMBL" id="L39907">
    <property type="protein sequence ID" value="AAB61765.1"/>
    <property type="molecule type" value="Genomic_DNA"/>
</dbReference>
<dbReference type="InterPro" id="IPR023395">
    <property type="entry name" value="MCP_dom_sf"/>
</dbReference>
<evidence type="ECO:0000256" key="2">
    <source>
        <dbReference type="ARBA" id="ARBA00006375"/>
    </source>
</evidence>
<dbReference type="GO" id="GO:0000064">
    <property type="term" value="F:L-ornithine transmembrane transporter activity"/>
    <property type="evidence" value="ECO:0007669"/>
    <property type="project" value="TreeGrafter"/>
</dbReference>
<dbReference type="GO" id="GO:1990575">
    <property type="term" value="P:mitochondrial L-ornithine transmembrane transport"/>
    <property type="evidence" value="ECO:0007669"/>
    <property type="project" value="TreeGrafter"/>
</dbReference>
<keyword evidence="5" id="KW-0677">Repeat</keyword>